<dbReference type="Proteomes" id="UP000290013">
    <property type="component" value="Chromosome"/>
</dbReference>
<sequence length="240" mass="27891">MNLICIFVIQNLNRMKKIIFSIILFAYNFSFSQNGMVLSKSDFADGGTFSGMINSQRAGKNLNYDEIVGSPYTNSNFLLAKIAENYENVPIRYNSYMDQIEFEKDGAVMVLPKDSRFSRIEILSPRETLVSIDTKDDLRGYFYELVNGDVSLYKKIKTKFIDFVPAANSYSSDKPATFRTQDPVYYIKIQDIFLKKLTQKEVIEQFPNKKESLKQFFKENNTKFNKEEDLKKLVFFLNSN</sequence>
<dbReference type="AlphaFoldDB" id="A0A4U8WBV6"/>
<organism evidence="1 2">
    <name type="scientific">Chryseobacterium taihuense</name>
    <dbReference type="NCBI Taxonomy" id="1141221"/>
    <lineage>
        <taxon>Bacteria</taxon>
        <taxon>Pseudomonadati</taxon>
        <taxon>Bacteroidota</taxon>
        <taxon>Flavobacteriia</taxon>
        <taxon>Flavobacteriales</taxon>
        <taxon>Weeksellaceae</taxon>
        <taxon>Chryseobacterium group</taxon>
        <taxon>Chryseobacterium</taxon>
    </lineage>
</organism>
<name>A0A4U8WBV6_9FLAO</name>
<protein>
    <submittedName>
        <fullName evidence="1">Uncharacterized protein</fullName>
    </submittedName>
</protein>
<reference evidence="1 2" key="1">
    <citation type="submission" date="2019-02" db="EMBL/GenBank/DDBJ databases">
        <authorList>
            <consortium name="Pathogen Informatics"/>
        </authorList>
    </citation>
    <scope>NUCLEOTIDE SEQUENCE [LARGE SCALE GENOMIC DNA]</scope>
    <source>
        <strain evidence="1 2">3012STDY6944375</strain>
    </source>
</reference>
<dbReference type="KEGG" id="ctai:NCTC12078_01869"/>
<proteinExistence type="predicted"/>
<evidence type="ECO:0000313" key="2">
    <source>
        <dbReference type="Proteomes" id="UP000290013"/>
    </source>
</evidence>
<gene>
    <name evidence="1" type="ORF">NCTC12078_01869</name>
</gene>
<accession>A0A4U8WBV6</accession>
<dbReference type="EMBL" id="LR215974">
    <property type="protein sequence ID" value="VFB03847.1"/>
    <property type="molecule type" value="Genomic_DNA"/>
</dbReference>
<evidence type="ECO:0000313" key="1">
    <source>
        <dbReference type="EMBL" id="VFB03847.1"/>
    </source>
</evidence>